<gene>
    <name evidence="1" type="ORF">T4E_11521</name>
</gene>
<proteinExistence type="predicted"/>
<evidence type="ECO:0000313" key="2">
    <source>
        <dbReference type="Proteomes" id="UP000054815"/>
    </source>
</evidence>
<comment type="caution">
    <text evidence="1">The sequence shown here is derived from an EMBL/GenBank/DDBJ whole genome shotgun (WGS) entry which is preliminary data.</text>
</comment>
<evidence type="ECO:0000313" key="1">
    <source>
        <dbReference type="EMBL" id="KRX93374.1"/>
    </source>
</evidence>
<name>A0A0V0XZ37_TRIPS</name>
<dbReference type="AlphaFoldDB" id="A0A0V0XZ37"/>
<organism evidence="1 2">
    <name type="scientific">Trichinella pseudospiralis</name>
    <name type="common">Parasitic roundworm</name>
    <dbReference type="NCBI Taxonomy" id="6337"/>
    <lineage>
        <taxon>Eukaryota</taxon>
        <taxon>Metazoa</taxon>
        <taxon>Ecdysozoa</taxon>
        <taxon>Nematoda</taxon>
        <taxon>Enoplea</taxon>
        <taxon>Dorylaimia</taxon>
        <taxon>Trichinellida</taxon>
        <taxon>Trichinellidae</taxon>
        <taxon>Trichinella</taxon>
    </lineage>
</organism>
<accession>A0A0V0XZ37</accession>
<sequence>MTKALLVAVCSYRSILILSLFPKQTPESSLIKAEQEFVSRTPLNSTLASLLTKLQQWALPTNEKPQKWETLEVMNYQRNIVK</sequence>
<dbReference type="EMBL" id="JYDU01000090">
    <property type="protein sequence ID" value="KRX93374.1"/>
    <property type="molecule type" value="Genomic_DNA"/>
</dbReference>
<dbReference type="Proteomes" id="UP000054815">
    <property type="component" value="Unassembled WGS sequence"/>
</dbReference>
<reference evidence="1 2" key="1">
    <citation type="submission" date="2015-01" db="EMBL/GenBank/DDBJ databases">
        <title>Evolution of Trichinella species and genotypes.</title>
        <authorList>
            <person name="Korhonen P.K."/>
            <person name="Edoardo P."/>
            <person name="Giuseppe L.R."/>
            <person name="Gasser R.B."/>
        </authorList>
    </citation>
    <scope>NUCLEOTIDE SEQUENCE [LARGE SCALE GENOMIC DNA]</scope>
    <source>
        <strain evidence="1">ISS141</strain>
    </source>
</reference>
<protein>
    <submittedName>
        <fullName evidence="1">Uncharacterized protein</fullName>
    </submittedName>
</protein>